<protein>
    <submittedName>
        <fullName evidence="1">Nucleotidyltransferase family protein</fullName>
    </submittedName>
</protein>
<dbReference type="AlphaFoldDB" id="A0A938WKM9"/>
<gene>
    <name evidence="1" type="ORF">H6B30_01745</name>
</gene>
<reference evidence="1 2" key="1">
    <citation type="journal article" date="2021" name="Sci. Rep.">
        <title>The distribution of antibiotic resistance genes in chicken gut microbiota commensals.</title>
        <authorList>
            <person name="Juricova H."/>
            <person name="Matiasovicova J."/>
            <person name="Kubasova T."/>
            <person name="Cejkova D."/>
            <person name="Rychlik I."/>
        </authorList>
    </citation>
    <scope>NUCLEOTIDE SEQUENCE [LARGE SCALE GENOMIC DNA]</scope>
    <source>
        <strain evidence="1 2">An819</strain>
    </source>
</reference>
<comment type="caution">
    <text evidence="1">The sequence shown here is derived from an EMBL/GenBank/DDBJ whole genome shotgun (WGS) entry which is preliminary data.</text>
</comment>
<proteinExistence type="predicted"/>
<keyword evidence="2" id="KW-1185">Reference proteome</keyword>
<accession>A0A938WKM9</accession>
<dbReference type="InterPro" id="IPR039498">
    <property type="entry name" value="NTP_transf_5"/>
</dbReference>
<sequence length="358" mass="39179">MALLVLLRSGLWEREPDDLGCFPLSDESWGRLYRLARQQTVTGVVFRGLQHLPDELLPPGPLLLRWAAEVDAIERRNRAVDAAVAELCSKFRANGLEPVLQKGQGVALCYADPALRESGDIDFCFAGSRSFAAAAACVRQMGIEASSHADGSLHYRWRGVDVEHHNRLLDLHNPLLRGYAESLVDRWGYSSVGLHSVPGSDVSIPSRRLCLLLLNLHILKHVVGRGIGLRQLCDMARACHVFHGGDSSAEMEQVAGRLGIGRWSALLHSFLVDCLGLSPSCLPYSARAGSAASLSAIVWAGGNFGHYSPTGRMSSGSPVVARKFLTARSFLCNMRFSLCYAPKEALWIMAELMKGQFR</sequence>
<dbReference type="EMBL" id="JACJJL010000002">
    <property type="protein sequence ID" value="MBM6660487.1"/>
    <property type="molecule type" value="Genomic_DNA"/>
</dbReference>
<evidence type="ECO:0000313" key="2">
    <source>
        <dbReference type="Proteomes" id="UP000764045"/>
    </source>
</evidence>
<name>A0A938WKM9_9BACT</name>
<dbReference type="Pfam" id="PF14907">
    <property type="entry name" value="NTP_transf_5"/>
    <property type="match status" value="1"/>
</dbReference>
<organism evidence="1 2">
    <name type="scientific">Marseilla massiliensis</name>
    <dbReference type="NCBI Taxonomy" id="1841864"/>
    <lineage>
        <taxon>Bacteria</taxon>
        <taxon>Pseudomonadati</taxon>
        <taxon>Bacteroidota</taxon>
        <taxon>Bacteroidia</taxon>
        <taxon>Bacteroidales</taxon>
        <taxon>Prevotellaceae</taxon>
        <taxon>Marseilla</taxon>
    </lineage>
</organism>
<dbReference type="Proteomes" id="UP000764045">
    <property type="component" value="Unassembled WGS sequence"/>
</dbReference>
<evidence type="ECO:0000313" key="1">
    <source>
        <dbReference type="EMBL" id="MBM6660487.1"/>
    </source>
</evidence>